<reference evidence="22 23" key="1">
    <citation type="submission" date="2016-06" db="EMBL/GenBank/DDBJ databases">
        <title>Draft genome of Moraxella atlantae CCUG 66109.</title>
        <authorList>
            <person name="Salva-Serra F."/>
            <person name="Engstrom-Jakobsson H."/>
            <person name="Thorell K."/>
            <person name="Gonzales-Siles L."/>
            <person name="Karlsson R."/>
            <person name="Boulund F."/>
            <person name="Engstrand L."/>
            <person name="Kristiansson E."/>
            <person name="Moore E."/>
        </authorList>
    </citation>
    <scope>NUCLEOTIDE SEQUENCE [LARGE SCALE GENOMIC DNA]</scope>
    <source>
        <strain evidence="22 23">CCUG 66109</strain>
    </source>
</reference>
<evidence type="ECO:0000256" key="9">
    <source>
        <dbReference type="ARBA" id="ARBA00022692"/>
    </source>
</evidence>
<dbReference type="AlphaFoldDB" id="A0A1B8QF07"/>
<keyword evidence="15 20" id="KW-0443">Lipid metabolism</keyword>
<name>A0A1B8QF07_9GAMM</name>
<dbReference type="STRING" id="34059.A9308_03045"/>
<evidence type="ECO:0000256" key="3">
    <source>
        <dbReference type="ARBA" id="ARBA00010525"/>
    </source>
</evidence>
<evidence type="ECO:0000256" key="14">
    <source>
        <dbReference type="ARBA" id="ARBA00022963"/>
    </source>
</evidence>
<evidence type="ECO:0000256" key="20">
    <source>
        <dbReference type="RuleBase" id="RU366027"/>
    </source>
</evidence>
<evidence type="ECO:0000256" key="11">
    <source>
        <dbReference type="ARBA" id="ARBA00022729"/>
    </source>
</evidence>
<evidence type="ECO:0000256" key="6">
    <source>
        <dbReference type="ARBA" id="ARBA00013278"/>
    </source>
</evidence>
<dbReference type="CDD" id="cd00541">
    <property type="entry name" value="OMPLA"/>
    <property type="match status" value="1"/>
</dbReference>
<dbReference type="GO" id="GO:0004623">
    <property type="term" value="F:phospholipase A2 activity"/>
    <property type="evidence" value="ECO:0007669"/>
    <property type="project" value="UniProtKB-EC"/>
</dbReference>
<dbReference type="GO" id="GO:0008970">
    <property type="term" value="F:phospholipase A1 activity"/>
    <property type="evidence" value="ECO:0007669"/>
    <property type="project" value="UniProtKB-EC"/>
</dbReference>
<accession>A0A1B8QF07</accession>
<gene>
    <name evidence="22" type="ORF">A9308_03045</name>
</gene>
<proteinExistence type="inferred from homology"/>
<evidence type="ECO:0000256" key="19">
    <source>
        <dbReference type="PIRSR" id="PIRSR603187-2"/>
    </source>
</evidence>
<evidence type="ECO:0000313" key="23">
    <source>
        <dbReference type="Proteomes" id="UP000092508"/>
    </source>
</evidence>
<dbReference type="PRINTS" id="PR01486">
    <property type="entry name" value="PHPHLIPASEA1"/>
</dbReference>
<feature type="active site" description="Nucleophile" evidence="18">
    <location>
        <position position="346"/>
    </location>
</feature>
<dbReference type="PANTHER" id="PTHR40457:SF1">
    <property type="entry name" value="PHOSPHOLIPASE A1"/>
    <property type="match status" value="1"/>
</dbReference>
<evidence type="ECO:0000256" key="13">
    <source>
        <dbReference type="ARBA" id="ARBA00022837"/>
    </source>
</evidence>
<evidence type="ECO:0000256" key="15">
    <source>
        <dbReference type="ARBA" id="ARBA00023098"/>
    </source>
</evidence>
<dbReference type="PANTHER" id="PTHR40457">
    <property type="entry name" value="PHOSPHOLIPASE A1"/>
    <property type="match status" value="1"/>
</dbReference>
<comment type="catalytic activity">
    <reaction evidence="2 20">
        <text>a 1,2-diacyl-sn-glycero-3-phosphocholine + H2O = a 1-acyl-sn-glycero-3-phosphocholine + a fatty acid + H(+)</text>
        <dbReference type="Rhea" id="RHEA:15801"/>
        <dbReference type="ChEBI" id="CHEBI:15377"/>
        <dbReference type="ChEBI" id="CHEBI:15378"/>
        <dbReference type="ChEBI" id="CHEBI:28868"/>
        <dbReference type="ChEBI" id="CHEBI:57643"/>
        <dbReference type="ChEBI" id="CHEBI:58168"/>
        <dbReference type="EC" id="3.1.1.4"/>
    </reaction>
</comment>
<comment type="subcellular location">
    <subcellularLocation>
        <location evidence="20">Cell outer membrane</location>
        <topology evidence="20">Multi-pass membrane protein</topology>
    </subcellularLocation>
    <text evidence="20">One of the very few enzymes located there.</text>
</comment>
<keyword evidence="17 20" id="KW-0998">Cell outer membrane</keyword>
<sequence>MSSLPRLFSLSVLALAILSNPVHAANSKTTSKTSASKTSTKTSKNRSKASNTRKATTKTDNATHATVSDVVVADSAVPNAANAQSLALIQRCSKEFDNAVRLACYDRVSANSLAGNAAVSGDETKVPLDLAKTLSASLSARRAVPVLAEPNAELTHQDDNVGAIEVKGVVPSKGGKPATPVKITSTDPEAAQQVLDEAGITATDVERYTPLSVLYDLDKNDPRGIFTIRPHKPMHVLPLWYSVHPNRDPHSPRLDTPEDYPDYQHLDSKVQISLKTKMMEDLFGTQADLWLGYTQKFYWQIYNSKDSRPFKSSDYEPEVFVTQPVLADLPFDGRLRMIGGGFVHHSNGESEPLSRSWNRIYLMGGAEWGKLSVIPRIWAILPDFDKDHIDNKDIGDYMGYGDIRWQYALSNQQSLGGLVRYNPAENKGAIQLDYAYPLRGGVKAYVQLFHGYGERILDYNHKDTNIGIGFMFNDFPGI</sequence>
<protein>
    <recommendedName>
        <fullName evidence="7 20">Phospholipase A1</fullName>
        <ecNumber evidence="5 20">3.1.1.32</ecNumber>
        <ecNumber evidence="6 20">3.1.1.4</ecNumber>
    </recommendedName>
    <alternativeName>
        <fullName evidence="20">Phosphatidylcholine 1-acylhydrolase</fullName>
    </alternativeName>
</protein>
<keyword evidence="14 20" id="KW-0442">Lipid degradation</keyword>
<evidence type="ECO:0000256" key="12">
    <source>
        <dbReference type="ARBA" id="ARBA00022801"/>
    </source>
</evidence>
<dbReference type="Gene3D" id="2.40.230.10">
    <property type="entry name" value="Phospholipase A1"/>
    <property type="match status" value="1"/>
</dbReference>
<keyword evidence="12 20" id="KW-0378">Hydrolase</keyword>
<evidence type="ECO:0000256" key="17">
    <source>
        <dbReference type="ARBA" id="ARBA00023237"/>
    </source>
</evidence>
<dbReference type="EC" id="3.1.1.4" evidence="6 20"/>
<feature type="binding site" description="in dimeric form" evidence="19">
    <location>
        <position position="354"/>
    </location>
    <ligand>
        <name>Ca(2+)</name>
        <dbReference type="ChEBI" id="CHEBI:29108"/>
        <label>1</label>
    </ligand>
</feature>
<keyword evidence="10 19" id="KW-0479">Metal-binding</keyword>
<evidence type="ECO:0000256" key="8">
    <source>
        <dbReference type="ARBA" id="ARBA00022452"/>
    </source>
</evidence>
<organism evidence="22 23">
    <name type="scientific">Faucicola atlantae</name>
    <dbReference type="NCBI Taxonomy" id="34059"/>
    <lineage>
        <taxon>Bacteria</taxon>
        <taxon>Pseudomonadati</taxon>
        <taxon>Pseudomonadota</taxon>
        <taxon>Gammaproteobacteria</taxon>
        <taxon>Moraxellales</taxon>
        <taxon>Moraxellaceae</taxon>
        <taxon>Faucicola</taxon>
    </lineage>
</organism>
<feature type="chain" id="PRO_5019610535" description="Phospholipase A1" evidence="20">
    <location>
        <begin position="25"/>
        <end position="478"/>
    </location>
</feature>
<evidence type="ECO:0000256" key="1">
    <source>
        <dbReference type="ARBA" id="ARBA00000111"/>
    </source>
</evidence>
<comment type="similarity">
    <text evidence="3 20">Belongs to the phospholipase A1 family.</text>
</comment>
<evidence type="ECO:0000256" key="7">
    <source>
        <dbReference type="ARBA" id="ARBA00021726"/>
    </source>
</evidence>
<comment type="subunit">
    <text evidence="4 20">Homodimer; dimerization is reversible, and the dimeric form is the active one.</text>
</comment>
<evidence type="ECO:0000256" key="4">
    <source>
        <dbReference type="ARBA" id="ARBA00011702"/>
    </source>
</evidence>
<comment type="function">
    <text evidence="20">Hydrolysis of phosphatidylcholine with phospholipase A2 (EC 3.1.1.4) and phospholipase A1 (EC 3.1.1.32) activities.</text>
</comment>
<feature type="active site" description="Proton acceptor" evidence="18">
    <location>
        <position position="344"/>
    </location>
</feature>
<dbReference type="InterPro" id="IPR036541">
    <property type="entry name" value="PLipase_A1_sf"/>
</dbReference>
<keyword evidence="8" id="KW-1134">Transmembrane beta strand</keyword>
<dbReference type="InterPro" id="IPR003187">
    <property type="entry name" value="PLipase_A1"/>
</dbReference>
<dbReference type="OrthoDB" id="188433at2"/>
<dbReference type="RefSeq" id="WP_067234684.1">
    <property type="nucleotide sequence ID" value="NZ_LZMZ01000005.1"/>
</dbReference>
<evidence type="ECO:0000256" key="21">
    <source>
        <dbReference type="SAM" id="MobiDB-lite"/>
    </source>
</evidence>
<feature type="binding site" description="in dimeric form" evidence="19">
    <location>
        <position position="390"/>
    </location>
    <ligand>
        <name>Ca(2+)</name>
        <dbReference type="ChEBI" id="CHEBI:29108"/>
        <label>1</label>
    </ligand>
</feature>
<feature type="binding site" description="in dimeric form" evidence="19">
    <location>
        <position position="307"/>
    </location>
    <ligand>
        <name>Ca(2+)</name>
        <dbReference type="ChEBI" id="CHEBI:29108"/>
        <label>1</label>
    </ligand>
</feature>
<keyword evidence="11 20" id="KW-0732">Signal</keyword>
<dbReference type="EC" id="3.1.1.32" evidence="5 20"/>
<evidence type="ECO:0000256" key="18">
    <source>
        <dbReference type="PIRSR" id="PIRSR603187-1"/>
    </source>
</evidence>
<dbReference type="GO" id="GO:0046872">
    <property type="term" value="F:metal ion binding"/>
    <property type="evidence" value="ECO:0007669"/>
    <property type="project" value="UniProtKB-KW"/>
</dbReference>
<comment type="catalytic activity">
    <reaction evidence="1 20">
        <text>a 1,2-diacyl-sn-glycero-3-phosphocholine + H2O = a 2-acyl-sn-glycero-3-phosphocholine + a fatty acid + H(+)</text>
        <dbReference type="Rhea" id="RHEA:18689"/>
        <dbReference type="ChEBI" id="CHEBI:15377"/>
        <dbReference type="ChEBI" id="CHEBI:15378"/>
        <dbReference type="ChEBI" id="CHEBI:28868"/>
        <dbReference type="ChEBI" id="CHEBI:57643"/>
        <dbReference type="ChEBI" id="CHEBI:57875"/>
        <dbReference type="EC" id="3.1.1.32"/>
    </reaction>
</comment>
<keyword evidence="16" id="KW-0472">Membrane</keyword>
<dbReference type="Pfam" id="PF02253">
    <property type="entry name" value="PLA1"/>
    <property type="match status" value="1"/>
</dbReference>
<dbReference type="SUPFAM" id="SSF56931">
    <property type="entry name" value="Outer membrane phospholipase A (OMPLA)"/>
    <property type="match status" value="1"/>
</dbReference>
<feature type="region of interest" description="Disordered" evidence="21">
    <location>
        <begin position="26"/>
        <end position="62"/>
    </location>
</feature>
<evidence type="ECO:0000313" key="22">
    <source>
        <dbReference type="EMBL" id="OBX80542.1"/>
    </source>
</evidence>
<dbReference type="GO" id="GO:0016042">
    <property type="term" value="P:lipid catabolic process"/>
    <property type="evidence" value="ECO:0007669"/>
    <property type="project" value="UniProtKB-KW"/>
</dbReference>
<keyword evidence="13 19" id="KW-0106">Calcium</keyword>
<feature type="signal peptide" evidence="20">
    <location>
        <begin position="1"/>
        <end position="24"/>
    </location>
</feature>
<dbReference type="GO" id="GO:0009279">
    <property type="term" value="C:cell outer membrane"/>
    <property type="evidence" value="ECO:0007669"/>
    <property type="project" value="UniProtKB-SubCell"/>
</dbReference>
<dbReference type="Proteomes" id="UP000092508">
    <property type="component" value="Unassembled WGS sequence"/>
</dbReference>
<dbReference type="EMBL" id="LZMZ01000005">
    <property type="protein sequence ID" value="OBX80542.1"/>
    <property type="molecule type" value="Genomic_DNA"/>
</dbReference>
<feature type="compositionally biased region" description="Low complexity" evidence="21">
    <location>
        <begin position="26"/>
        <end position="52"/>
    </location>
</feature>
<evidence type="ECO:0000256" key="5">
    <source>
        <dbReference type="ARBA" id="ARBA00013179"/>
    </source>
</evidence>
<evidence type="ECO:0000256" key="10">
    <source>
        <dbReference type="ARBA" id="ARBA00022723"/>
    </source>
</evidence>
<comment type="cofactor">
    <cofactor evidence="20">
        <name>Ca(2+)</name>
        <dbReference type="ChEBI" id="CHEBI:29108"/>
    </cofactor>
    <text evidence="20">Binds 1 Ca(2+) ion per monomer. In the dimeric form the Ca(2+) is bound by different amino acids with binding of each Ca(2+) shared with ligands coming from each monomer. The Ca(2+) ion may have a role in catalysis.</text>
</comment>
<comment type="caution">
    <text evidence="22">The sequence shown here is derived from an EMBL/GenBank/DDBJ whole genome shotgun (WGS) entry which is preliminary data.</text>
</comment>
<evidence type="ECO:0000256" key="2">
    <source>
        <dbReference type="ARBA" id="ARBA00001604"/>
    </source>
</evidence>
<keyword evidence="9" id="KW-0812">Transmembrane</keyword>
<evidence type="ECO:0000256" key="16">
    <source>
        <dbReference type="ARBA" id="ARBA00023136"/>
    </source>
</evidence>